<dbReference type="InterPro" id="IPR002347">
    <property type="entry name" value="SDR_fam"/>
</dbReference>
<gene>
    <name evidence="3" type="ORF">RFM27_15700</name>
</gene>
<evidence type="ECO:0000256" key="2">
    <source>
        <dbReference type="ARBA" id="ARBA00023002"/>
    </source>
</evidence>
<protein>
    <submittedName>
        <fullName evidence="3">SDR family oxidoreductase</fullName>
    </submittedName>
</protein>
<comment type="caution">
    <text evidence="3">The sequence shown here is derived from an EMBL/GenBank/DDBJ whole genome shotgun (WGS) entry which is preliminary data.</text>
</comment>
<dbReference type="RefSeq" id="WP_320316791.1">
    <property type="nucleotide sequence ID" value="NZ_JAVIIX010000006.1"/>
</dbReference>
<dbReference type="PANTHER" id="PTHR43639">
    <property type="entry name" value="OXIDOREDUCTASE, SHORT-CHAIN DEHYDROGENASE/REDUCTASE FAMILY (AFU_ORTHOLOGUE AFUA_5G02870)"/>
    <property type="match status" value="1"/>
</dbReference>
<keyword evidence="2" id="KW-0560">Oxidoreductase</keyword>
<dbReference type="Proteomes" id="UP001271780">
    <property type="component" value="Unassembled WGS sequence"/>
</dbReference>
<name>A0ABU4XG62_9HYPH</name>
<dbReference type="InterPro" id="IPR036291">
    <property type="entry name" value="NAD(P)-bd_dom_sf"/>
</dbReference>
<evidence type="ECO:0000313" key="3">
    <source>
        <dbReference type="EMBL" id="MDX8473523.1"/>
    </source>
</evidence>
<accession>A0ABU4XG62</accession>
<dbReference type="PRINTS" id="PR00081">
    <property type="entry name" value="GDHRDH"/>
</dbReference>
<dbReference type="PANTHER" id="PTHR43639:SF1">
    <property type="entry name" value="SHORT-CHAIN DEHYDROGENASE_REDUCTASE FAMILY PROTEIN"/>
    <property type="match status" value="1"/>
</dbReference>
<dbReference type="EMBL" id="JAVIIZ010000008">
    <property type="protein sequence ID" value="MDX8473523.1"/>
    <property type="molecule type" value="Genomic_DNA"/>
</dbReference>
<reference evidence="3 4" key="1">
    <citation type="submission" date="2023-08" db="EMBL/GenBank/DDBJ databases">
        <title>Implementing the SeqCode for naming new Mesorhizobium species isolated from Vachellia karroo root nodules.</title>
        <authorList>
            <person name="Van Lill M."/>
        </authorList>
    </citation>
    <scope>NUCLEOTIDE SEQUENCE [LARGE SCALE GENOMIC DNA]</scope>
    <source>
        <strain evidence="3 4">VK23A</strain>
    </source>
</reference>
<dbReference type="Gene3D" id="3.40.50.720">
    <property type="entry name" value="NAD(P)-binding Rossmann-like Domain"/>
    <property type="match status" value="1"/>
</dbReference>
<proteinExistence type="inferred from homology"/>
<evidence type="ECO:0000313" key="4">
    <source>
        <dbReference type="Proteomes" id="UP001271780"/>
    </source>
</evidence>
<dbReference type="SUPFAM" id="SSF51735">
    <property type="entry name" value="NAD(P)-binding Rossmann-fold domains"/>
    <property type="match status" value="1"/>
</dbReference>
<dbReference type="Pfam" id="PF13561">
    <property type="entry name" value="adh_short_C2"/>
    <property type="match status" value="1"/>
</dbReference>
<sequence length="250" mass="25924">MSGRIAVVTGASSGIGAATALRIAKNFEGLVLHARKSVESLENIAAKVRSEGAKAVTVLGDLTDAATGERLVRTASEAFGRLDCVIANAGFPILKSFDQGTLADLEYGFRGNVFSFFSITRAAAPLLAKSAAGRVVAVGSFTASVFRTDVRQFPMSAASKGALETAVRSLAMYLAPKGVTVNCVVPGFIQKEAGAEDSVTDDELAESRARIPLGRIGQPEDVAAAIEFLLSTDAGYITGQSLHVSGGLRI</sequence>
<comment type="similarity">
    <text evidence="1">Belongs to the short-chain dehydrogenases/reductases (SDR) family.</text>
</comment>
<evidence type="ECO:0000256" key="1">
    <source>
        <dbReference type="ARBA" id="ARBA00006484"/>
    </source>
</evidence>
<organism evidence="3 4">
    <name type="scientific">Mesorhizobium dulcispinae</name>
    <dbReference type="NCBI Taxonomy" id="3072316"/>
    <lineage>
        <taxon>Bacteria</taxon>
        <taxon>Pseudomonadati</taxon>
        <taxon>Pseudomonadota</taxon>
        <taxon>Alphaproteobacteria</taxon>
        <taxon>Hyphomicrobiales</taxon>
        <taxon>Phyllobacteriaceae</taxon>
        <taxon>Mesorhizobium</taxon>
    </lineage>
</organism>
<keyword evidence="4" id="KW-1185">Reference proteome</keyword>